<dbReference type="InterPro" id="IPR050366">
    <property type="entry name" value="BP-dependent_transpt_permease"/>
</dbReference>
<comment type="caution">
    <text evidence="10">The sequence shown here is derived from an EMBL/GenBank/DDBJ whole genome shotgun (WGS) entry which is preliminary data.</text>
</comment>
<feature type="transmembrane region" description="Helical" evidence="8">
    <location>
        <begin position="104"/>
        <end position="126"/>
    </location>
</feature>
<keyword evidence="3" id="KW-1003">Cell membrane</keyword>
<dbReference type="InterPro" id="IPR000515">
    <property type="entry name" value="MetI-like"/>
</dbReference>
<dbReference type="NCBIfam" id="NF045474">
    <property type="entry name" value="Opp2C"/>
    <property type="match status" value="1"/>
</dbReference>
<protein>
    <submittedName>
        <fullName evidence="10">Peptide/nickel transport system permease protein</fullName>
    </submittedName>
</protein>
<dbReference type="InterPro" id="IPR035906">
    <property type="entry name" value="MetI-like_sf"/>
</dbReference>
<dbReference type="InterPro" id="IPR053385">
    <property type="entry name" value="ABC_transport_permease"/>
</dbReference>
<feature type="transmembrane region" description="Helical" evidence="8">
    <location>
        <begin position="36"/>
        <end position="57"/>
    </location>
</feature>
<comment type="subcellular location">
    <subcellularLocation>
        <location evidence="1 8">Cell membrane</location>
        <topology evidence="1 8">Multi-pass membrane protein</topology>
    </subcellularLocation>
</comment>
<evidence type="ECO:0000256" key="1">
    <source>
        <dbReference type="ARBA" id="ARBA00004651"/>
    </source>
</evidence>
<keyword evidence="5 8" id="KW-1133">Transmembrane helix</keyword>
<evidence type="ECO:0000313" key="11">
    <source>
        <dbReference type="Proteomes" id="UP000295832"/>
    </source>
</evidence>
<keyword evidence="11" id="KW-1185">Reference proteome</keyword>
<keyword evidence="2 8" id="KW-0813">Transport</keyword>
<name>A0A4R8HQN4_9FIRM</name>
<feature type="transmembrane region" description="Helical" evidence="8">
    <location>
        <begin position="262"/>
        <end position="285"/>
    </location>
</feature>
<dbReference type="Pfam" id="PF00528">
    <property type="entry name" value="BPD_transp_1"/>
    <property type="match status" value="1"/>
</dbReference>
<evidence type="ECO:0000313" key="10">
    <source>
        <dbReference type="EMBL" id="TDX59043.1"/>
    </source>
</evidence>
<dbReference type="PANTHER" id="PTHR43386:SF1">
    <property type="entry name" value="D,D-DIPEPTIDE TRANSPORT SYSTEM PERMEASE PROTEIN DDPC-RELATED"/>
    <property type="match status" value="1"/>
</dbReference>
<dbReference type="PANTHER" id="PTHR43386">
    <property type="entry name" value="OLIGOPEPTIDE TRANSPORT SYSTEM PERMEASE PROTEIN APPC"/>
    <property type="match status" value="1"/>
</dbReference>
<keyword evidence="4 8" id="KW-0812">Transmembrane</keyword>
<evidence type="ECO:0000256" key="8">
    <source>
        <dbReference type="RuleBase" id="RU363032"/>
    </source>
</evidence>
<dbReference type="PROSITE" id="PS50928">
    <property type="entry name" value="ABC_TM1"/>
    <property type="match status" value="1"/>
</dbReference>
<dbReference type="SUPFAM" id="SSF161098">
    <property type="entry name" value="MetI-like"/>
    <property type="match status" value="1"/>
</dbReference>
<dbReference type="GO" id="GO:0005886">
    <property type="term" value="C:plasma membrane"/>
    <property type="evidence" value="ECO:0007669"/>
    <property type="project" value="UniProtKB-SubCell"/>
</dbReference>
<dbReference type="InterPro" id="IPR025966">
    <property type="entry name" value="OppC_N"/>
</dbReference>
<dbReference type="Proteomes" id="UP000295832">
    <property type="component" value="Unassembled WGS sequence"/>
</dbReference>
<evidence type="ECO:0000256" key="7">
    <source>
        <dbReference type="ARBA" id="ARBA00024202"/>
    </source>
</evidence>
<dbReference type="AlphaFoldDB" id="A0A4R8HQN4"/>
<accession>A0A4R8HQN4</accession>
<dbReference type="Gene3D" id="1.10.3720.10">
    <property type="entry name" value="MetI-like"/>
    <property type="match status" value="1"/>
</dbReference>
<gene>
    <name evidence="10" type="ORF">C7959_102182</name>
</gene>
<sequence length="298" mass="31844">MESTQAQLENKTIEIEEKSSGLWIEAWKRLIKNKTAMFGLGIISLLILAAILSPFLAPYNPIETNILQRLKAPSGVHLLGTDDLGRDILSRIIYGSRISLQVGIISVSLALVLGVGSGVIAGYYGGKIDTLIMRLMDIMLAFPSILLAIGIMAILGPQLSNAMIAIGIVNLPRFARIIRSSVLSVKEEEYIEAAKSLGANDFTIIMKHVLPNCLAPLIVQSTLSIATAILEAAGLSFLGLGAQPPTPEWGAMLSAGRASLQIAPWVVAFPGIAIMITVLGFNLFGDGLRDALDPKMKD</sequence>
<dbReference type="STRING" id="926561.GCA_000379025_01908"/>
<dbReference type="GO" id="GO:0055085">
    <property type="term" value="P:transmembrane transport"/>
    <property type="evidence" value="ECO:0007669"/>
    <property type="project" value="InterPro"/>
</dbReference>
<feature type="transmembrane region" description="Helical" evidence="8">
    <location>
        <begin position="138"/>
        <end position="156"/>
    </location>
</feature>
<evidence type="ECO:0000256" key="6">
    <source>
        <dbReference type="ARBA" id="ARBA00023136"/>
    </source>
</evidence>
<proteinExistence type="inferred from homology"/>
<feature type="domain" description="ABC transmembrane type-1" evidence="9">
    <location>
        <begin position="96"/>
        <end position="285"/>
    </location>
</feature>
<dbReference type="RefSeq" id="WP_134114703.1">
    <property type="nucleotide sequence ID" value="NZ_SOEG01000002.1"/>
</dbReference>
<evidence type="ECO:0000256" key="2">
    <source>
        <dbReference type="ARBA" id="ARBA00022448"/>
    </source>
</evidence>
<organism evidence="10 11">
    <name type="scientific">Orenia marismortui</name>
    <dbReference type="NCBI Taxonomy" id="46469"/>
    <lineage>
        <taxon>Bacteria</taxon>
        <taxon>Bacillati</taxon>
        <taxon>Bacillota</taxon>
        <taxon>Clostridia</taxon>
        <taxon>Halanaerobiales</taxon>
        <taxon>Halobacteroidaceae</taxon>
        <taxon>Orenia</taxon>
    </lineage>
</organism>
<evidence type="ECO:0000256" key="5">
    <source>
        <dbReference type="ARBA" id="ARBA00022989"/>
    </source>
</evidence>
<dbReference type="EMBL" id="SOEG01000002">
    <property type="protein sequence ID" value="TDX59043.1"/>
    <property type="molecule type" value="Genomic_DNA"/>
</dbReference>
<dbReference type="CDD" id="cd06261">
    <property type="entry name" value="TM_PBP2"/>
    <property type="match status" value="1"/>
</dbReference>
<dbReference type="Pfam" id="PF12911">
    <property type="entry name" value="OppC_N"/>
    <property type="match status" value="1"/>
</dbReference>
<comment type="similarity">
    <text evidence="7">Belongs to the binding-protein-dependent transport system permease family. OppBC subfamily.</text>
</comment>
<evidence type="ECO:0000256" key="4">
    <source>
        <dbReference type="ARBA" id="ARBA00022692"/>
    </source>
</evidence>
<evidence type="ECO:0000259" key="9">
    <source>
        <dbReference type="PROSITE" id="PS50928"/>
    </source>
</evidence>
<evidence type="ECO:0000256" key="3">
    <source>
        <dbReference type="ARBA" id="ARBA00022475"/>
    </source>
</evidence>
<reference evidence="10 11" key="1">
    <citation type="submission" date="2019-03" db="EMBL/GenBank/DDBJ databases">
        <title>Subsurface microbial communities from deep shales in Ohio and West Virginia, USA.</title>
        <authorList>
            <person name="Wrighton K."/>
        </authorList>
    </citation>
    <scope>NUCLEOTIDE SEQUENCE [LARGE SCALE GENOMIC DNA]</scope>
    <source>
        <strain evidence="10 11">MSL 6dP</strain>
    </source>
</reference>
<keyword evidence="6 8" id="KW-0472">Membrane</keyword>